<dbReference type="AlphaFoldDB" id="A0A2T4ZAI3"/>
<evidence type="ECO:0000313" key="3">
    <source>
        <dbReference type="Proteomes" id="UP000241639"/>
    </source>
</evidence>
<feature type="region of interest" description="Disordered" evidence="1">
    <location>
        <begin position="15"/>
        <end position="179"/>
    </location>
</feature>
<dbReference type="Gene3D" id="1.25.40.10">
    <property type="entry name" value="Tetratricopeptide repeat domain"/>
    <property type="match status" value="1"/>
</dbReference>
<feature type="compositionally biased region" description="Low complexity" evidence="1">
    <location>
        <begin position="142"/>
        <end position="151"/>
    </location>
</feature>
<keyword evidence="3" id="KW-1185">Reference proteome</keyword>
<dbReference type="Proteomes" id="UP000241639">
    <property type="component" value="Unassembled WGS sequence"/>
</dbReference>
<dbReference type="InterPro" id="IPR011990">
    <property type="entry name" value="TPR-like_helical_dom_sf"/>
</dbReference>
<accession>A0A2T4ZAI3</accession>
<feature type="compositionally biased region" description="Polar residues" evidence="1">
    <location>
        <begin position="18"/>
        <end position="42"/>
    </location>
</feature>
<feature type="compositionally biased region" description="Polar residues" evidence="1">
    <location>
        <begin position="114"/>
        <end position="125"/>
    </location>
</feature>
<evidence type="ECO:0008006" key="4">
    <source>
        <dbReference type="Google" id="ProtNLM"/>
    </source>
</evidence>
<proteinExistence type="predicted"/>
<reference evidence="2 3" key="1">
    <citation type="submission" date="2018-04" db="EMBL/GenBank/DDBJ databases">
        <title>Genomic Encyclopedia of Archaeal and Bacterial Type Strains, Phase II (KMG-II): from individual species to whole genera.</title>
        <authorList>
            <person name="Goeker M."/>
        </authorList>
    </citation>
    <scope>NUCLEOTIDE SEQUENCE [LARGE SCALE GENOMIC DNA]</scope>
    <source>
        <strain evidence="2 3">DSM 45169</strain>
    </source>
</reference>
<comment type="caution">
    <text evidence="2">The sequence shown here is derived from an EMBL/GenBank/DDBJ whole genome shotgun (WGS) entry which is preliminary data.</text>
</comment>
<gene>
    <name evidence="2" type="ORF">C8J48_1500</name>
</gene>
<dbReference type="EMBL" id="PZZP01000001">
    <property type="protein sequence ID" value="PTM58901.1"/>
    <property type="molecule type" value="Genomic_DNA"/>
</dbReference>
<protein>
    <recommendedName>
        <fullName evidence="4">Tetratricopeptide repeat protein</fullName>
    </recommendedName>
</protein>
<name>A0A2T4ZAI3_9BACL</name>
<sequence length="347" mass="39799">MIRKWLQNAIQWFKPAKQKQSSTTVETAADTPSETPKQTEMAHTTPKPEMEPSQEPVVISVAEEVAVSKEQTLATETPEETTPPTSNSSETDIPSQTETPDKDEAAPSADDTATAITPSPENATEQESEKEVPLHTTPSTDETAATSAQQTVEEEEQQAPASADDNSGNEELKTDTDKTHQAAYSIKNGHFHYQDDNFSFSMPIDEEERQVLQETDRKVEEALTQLTEENDKQRKHWEAKRYWSLQLHYRDRAQHYYKQRNQDPDALAQAVSYCEKMIQYAPMAIYVNHMDPQTRELPQHYGYKQLAIIREREGDLNEAIRLCQQALDQEWKGDWSQRIERYRKKLK</sequence>
<feature type="compositionally biased region" description="Low complexity" evidence="1">
    <location>
        <begin position="80"/>
        <end position="91"/>
    </location>
</feature>
<organism evidence="2 3">
    <name type="scientific">Desmospora activa DSM 45169</name>
    <dbReference type="NCBI Taxonomy" id="1121389"/>
    <lineage>
        <taxon>Bacteria</taxon>
        <taxon>Bacillati</taxon>
        <taxon>Bacillota</taxon>
        <taxon>Bacilli</taxon>
        <taxon>Bacillales</taxon>
        <taxon>Thermoactinomycetaceae</taxon>
        <taxon>Desmospora</taxon>
    </lineage>
</organism>
<evidence type="ECO:0000256" key="1">
    <source>
        <dbReference type="SAM" id="MobiDB-lite"/>
    </source>
</evidence>
<feature type="compositionally biased region" description="Basic and acidic residues" evidence="1">
    <location>
        <begin position="170"/>
        <end position="179"/>
    </location>
</feature>
<dbReference type="RefSeq" id="WP_107725648.1">
    <property type="nucleotide sequence ID" value="NZ_PZZP01000001.1"/>
</dbReference>
<evidence type="ECO:0000313" key="2">
    <source>
        <dbReference type="EMBL" id="PTM58901.1"/>
    </source>
</evidence>
<dbReference type="OrthoDB" id="2988417at2"/>